<evidence type="ECO:0000313" key="2">
    <source>
        <dbReference type="EMBL" id="CAH1243055.1"/>
    </source>
</evidence>
<gene>
    <name evidence="2" type="primary">Hypp7025</name>
    <name evidence="2" type="ORF">BLAG_LOCUS6178</name>
</gene>
<evidence type="ECO:0000313" key="3">
    <source>
        <dbReference type="Proteomes" id="UP000838412"/>
    </source>
</evidence>
<feature type="transmembrane region" description="Helical" evidence="1">
    <location>
        <begin position="6"/>
        <end position="31"/>
    </location>
</feature>
<keyword evidence="1" id="KW-1133">Transmembrane helix</keyword>
<keyword evidence="1" id="KW-0812">Transmembrane</keyword>
<accession>A0A8J9YWQ1</accession>
<dbReference type="OrthoDB" id="10622251at2759"/>
<dbReference type="CDD" id="cd12087">
    <property type="entry name" value="TM_EGFR-like"/>
    <property type="match status" value="1"/>
</dbReference>
<organism evidence="2 3">
    <name type="scientific">Branchiostoma lanceolatum</name>
    <name type="common">Common lancelet</name>
    <name type="synonym">Amphioxus lanceolatum</name>
    <dbReference type="NCBI Taxonomy" id="7740"/>
    <lineage>
        <taxon>Eukaryota</taxon>
        <taxon>Metazoa</taxon>
        <taxon>Chordata</taxon>
        <taxon>Cephalochordata</taxon>
        <taxon>Leptocardii</taxon>
        <taxon>Amphioxiformes</taxon>
        <taxon>Branchiostomatidae</taxon>
        <taxon>Branchiostoma</taxon>
    </lineage>
</organism>
<name>A0A8J9YWQ1_BRALA</name>
<evidence type="ECO:0000256" key="1">
    <source>
        <dbReference type="SAM" id="Phobius"/>
    </source>
</evidence>
<keyword evidence="1" id="KW-0472">Membrane</keyword>
<dbReference type="Proteomes" id="UP000838412">
    <property type="component" value="Chromosome 13"/>
</dbReference>
<dbReference type="EMBL" id="OV696698">
    <property type="protein sequence ID" value="CAH1243055.1"/>
    <property type="molecule type" value="Genomic_DNA"/>
</dbReference>
<reference evidence="2" key="1">
    <citation type="submission" date="2022-01" db="EMBL/GenBank/DDBJ databases">
        <authorList>
            <person name="Braso-Vives M."/>
        </authorList>
    </citation>
    <scope>NUCLEOTIDE SEQUENCE</scope>
</reference>
<dbReference type="AlphaFoldDB" id="A0A8J9YWQ1"/>
<proteinExistence type="predicted"/>
<sequence length="76" mass="8320">MDTSNMTSIYVAAGAGGAVLLLVAVIGGVLYRRRRSRKPSELLLMDDYGEHVKMGDIGTDDLTVENPMYERYVPLG</sequence>
<protein>
    <submittedName>
        <fullName evidence="2">Hypp7025 protein</fullName>
    </submittedName>
</protein>
<keyword evidence="3" id="KW-1185">Reference proteome</keyword>